<dbReference type="Proteomes" id="UP000577891">
    <property type="component" value="Unassembled WGS sequence"/>
</dbReference>
<dbReference type="EMBL" id="JABEQE010000003">
    <property type="protein sequence ID" value="MBB2171633.1"/>
    <property type="molecule type" value="Genomic_DNA"/>
</dbReference>
<dbReference type="RefSeq" id="WP_182978219.1">
    <property type="nucleotide sequence ID" value="NZ_BAABGB010000027.1"/>
</dbReference>
<reference evidence="1 2" key="1">
    <citation type="submission" date="2020-04" db="EMBL/GenBank/DDBJ databases">
        <title>Description of novel Gluconacetobacter.</title>
        <authorList>
            <person name="Sombolestani A."/>
        </authorList>
    </citation>
    <scope>NUCLEOTIDE SEQUENCE [LARGE SCALE GENOMIC DNA]</scope>
    <source>
        <strain evidence="1 2">LMG 27724</strain>
    </source>
</reference>
<proteinExistence type="predicted"/>
<name>A0A7W4IYX8_9PROT</name>
<evidence type="ECO:0000313" key="1">
    <source>
        <dbReference type="EMBL" id="MBB2171633.1"/>
    </source>
</evidence>
<comment type="caution">
    <text evidence="1">The sequence shown here is derived from an EMBL/GenBank/DDBJ whole genome shotgun (WGS) entry which is preliminary data.</text>
</comment>
<accession>A0A7W4IYX8</accession>
<protein>
    <submittedName>
        <fullName evidence="1">Uncharacterized protein</fullName>
    </submittedName>
</protein>
<sequence>MNSKNIINTFDVFDTLIARRCVFPLNVFSLVEKRTGIMGFAQARREAEQRLFGRIYKIDDIYHELKKILNVSEEKVNLIKEIEIDLEVENAIAIKENIDKVSDGDILISDMYLPEHVIRSLLEKSGLKKEFGLIVTNYGKHDGYIWRHILSDFSVRKHLGDNLHADGFRAREAGIDVEITTSFQIDAVEKVFFDIGFTALGELCREVRLTSWSPTRHERELQISQIHMNFPILLFSSIILYKICKKLGKTRILFSSRDCYAWKDLFEALFPDEFECIYYYTSRYAKTSTSKYYEHYSDSLITNETMVVDLCGSGWSLEKISEKLSSEKVDVFYIHKLPKDRKYMQGTTSKKCNFYCIIDNESVHYRTHLLEIANFSDHGMVKDVRFINNAPCPVFFPETRPKEELLYVDIQKKSFRECLSKLNIFNLNDIIATDPSVHARLIQILYKTLSNNVILHEIYAKNFFNENAAVENIIATAATSTP</sequence>
<keyword evidence="2" id="KW-1185">Reference proteome</keyword>
<evidence type="ECO:0000313" key="2">
    <source>
        <dbReference type="Proteomes" id="UP000577891"/>
    </source>
</evidence>
<dbReference type="AlphaFoldDB" id="A0A7W4IYX8"/>
<gene>
    <name evidence="1" type="ORF">HLH35_05770</name>
</gene>
<organism evidence="1 2">
    <name type="scientific">Gluconacetobacter asukensis</name>
    <dbReference type="NCBI Taxonomy" id="1017181"/>
    <lineage>
        <taxon>Bacteria</taxon>
        <taxon>Pseudomonadati</taxon>
        <taxon>Pseudomonadota</taxon>
        <taxon>Alphaproteobacteria</taxon>
        <taxon>Acetobacterales</taxon>
        <taxon>Acetobacteraceae</taxon>
        <taxon>Gluconacetobacter</taxon>
    </lineage>
</organism>